<evidence type="ECO:0000256" key="1">
    <source>
        <dbReference type="ARBA" id="ARBA00004048"/>
    </source>
</evidence>
<evidence type="ECO:0000256" key="11">
    <source>
        <dbReference type="SAM" id="MobiDB-lite"/>
    </source>
</evidence>
<evidence type="ECO:0000259" key="13">
    <source>
        <dbReference type="Pfam" id="PF15867"/>
    </source>
</evidence>
<evidence type="ECO:0000256" key="10">
    <source>
        <dbReference type="ARBA" id="ARBA00049986"/>
    </source>
</evidence>
<reference evidence="14 15" key="1">
    <citation type="submission" date="2020-02" db="EMBL/GenBank/DDBJ databases">
        <title>A chromosome-scale genome assembly of the black bullhead catfish (Ameiurus melas).</title>
        <authorList>
            <person name="Wen M."/>
            <person name="Zham M."/>
            <person name="Cabau C."/>
            <person name="Klopp C."/>
            <person name="Donnadieu C."/>
            <person name="Roques C."/>
            <person name="Bouchez O."/>
            <person name="Lampietro C."/>
            <person name="Jouanno E."/>
            <person name="Herpin A."/>
            <person name="Louis A."/>
            <person name="Berthelot C."/>
            <person name="Parey E."/>
            <person name="Roest-Crollius H."/>
            <person name="Braasch I."/>
            <person name="Postlethwait J."/>
            <person name="Robinson-Rechavi M."/>
            <person name="Echchiki A."/>
            <person name="Begum T."/>
            <person name="Montfort J."/>
            <person name="Schartl M."/>
            <person name="Bobe J."/>
            <person name="Guiguen Y."/>
        </authorList>
    </citation>
    <scope>NUCLEOTIDE SEQUENCE [LARGE SCALE GENOMIC DNA]</scope>
    <source>
        <strain evidence="14">M_S1</strain>
        <tissue evidence="14">Blood</tissue>
    </source>
</reference>
<dbReference type="PANTHER" id="PTHR28572">
    <property type="entry name" value="COILED-COIL DOMAIN-CONTAINING PROTEIN 103"/>
    <property type="match status" value="1"/>
</dbReference>
<dbReference type="GO" id="GO:0007368">
    <property type="term" value="P:determination of left/right symmetry"/>
    <property type="evidence" value="ECO:0007669"/>
    <property type="project" value="TreeGrafter"/>
</dbReference>
<comment type="similarity">
    <text evidence="10">Belongs to the DNAAF19/PR46b family.</text>
</comment>
<organism evidence="14 15">
    <name type="scientific">Ameiurus melas</name>
    <name type="common">Black bullhead</name>
    <name type="synonym">Silurus melas</name>
    <dbReference type="NCBI Taxonomy" id="219545"/>
    <lineage>
        <taxon>Eukaryota</taxon>
        <taxon>Metazoa</taxon>
        <taxon>Chordata</taxon>
        <taxon>Craniata</taxon>
        <taxon>Vertebrata</taxon>
        <taxon>Euteleostomi</taxon>
        <taxon>Actinopterygii</taxon>
        <taxon>Neopterygii</taxon>
        <taxon>Teleostei</taxon>
        <taxon>Ostariophysi</taxon>
        <taxon>Siluriformes</taxon>
        <taxon>Ictaluridae</taxon>
        <taxon>Ameiurus</taxon>
    </lineage>
</organism>
<evidence type="ECO:0000256" key="7">
    <source>
        <dbReference type="ARBA" id="ARBA00022846"/>
    </source>
</evidence>
<evidence type="ECO:0000313" key="14">
    <source>
        <dbReference type="EMBL" id="KAF4093156.1"/>
    </source>
</evidence>
<dbReference type="InterPro" id="IPR031733">
    <property type="entry name" value="Dynein_attach_N"/>
</dbReference>
<feature type="domain" description="Dynein attachment factor N-terminal" evidence="13">
    <location>
        <begin position="7"/>
        <end position="73"/>
    </location>
</feature>
<dbReference type="Pfam" id="PF15867">
    <property type="entry name" value="Dynein_attach_N"/>
    <property type="match status" value="1"/>
</dbReference>
<dbReference type="InterPro" id="IPR025986">
    <property type="entry name" value="RPAP3-like_C"/>
</dbReference>
<evidence type="ECO:0000256" key="4">
    <source>
        <dbReference type="ARBA" id="ARBA00011738"/>
    </source>
</evidence>
<dbReference type="Proteomes" id="UP000593565">
    <property type="component" value="Unassembled WGS sequence"/>
</dbReference>
<evidence type="ECO:0008006" key="16">
    <source>
        <dbReference type="Google" id="ProtNLM"/>
    </source>
</evidence>
<dbReference type="AlphaFoldDB" id="A0A7J6BDJ2"/>
<comment type="subcellular location">
    <subcellularLocation>
        <location evidence="2">Cell projection</location>
        <location evidence="2">Cilium</location>
        <location evidence="2">Flagellum</location>
    </subcellularLocation>
    <subcellularLocation>
        <location evidence="3">Cytoplasm</location>
    </subcellularLocation>
</comment>
<evidence type="ECO:0000256" key="3">
    <source>
        <dbReference type="ARBA" id="ARBA00004496"/>
    </source>
</evidence>
<evidence type="ECO:0000256" key="2">
    <source>
        <dbReference type="ARBA" id="ARBA00004230"/>
    </source>
</evidence>
<accession>A0A7J6BDJ2</accession>
<keyword evidence="5" id="KW-0963">Cytoplasm</keyword>
<evidence type="ECO:0000256" key="8">
    <source>
        <dbReference type="ARBA" id="ARBA00023069"/>
    </source>
</evidence>
<keyword evidence="15" id="KW-1185">Reference proteome</keyword>
<evidence type="ECO:0000313" key="15">
    <source>
        <dbReference type="Proteomes" id="UP000593565"/>
    </source>
</evidence>
<dbReference type="OrthoDB" id="447931at2759"/>
<keyword evidence="9" id="KW-0966">Cell projection</keyword>
<proteinExistence type="inferred from homology"/>
<dbReference type="GO" id="GO:0036159">
    <property type="term" value="P:inner dynein arm assembly"/>
    <property type="evidence" value="ECO:0007669"/>
    <property type="project" value="TreeGrafter"/>
</dbReference>
<dbReference type="GO" id="GO:0031514">
    <property type="term" value="C:motile cilium"/>
    <property type="evidence" value="ECO:0007669"/>
    <property type="project" value="UniProtKB-SubCell"/>
</dbReference>
<comment type="caution">
    <text evidence="14">The sequence shown here is derived from an EMBL/GenBank/DDBJ whole genome shotgun (WGS) entry which is preliminary data.</text>
</comment>
<dbReference type="EMBL" id="JAAGNN010000002">
    <property type="protein sequence ID" value="KAF4093156.1"/>
    <property type="molecule type" value="Genomic_DNA"/>
</dbReference>
<evidence type="ECO:0000256" key="9">
    <source>
        <dbReference type="ARBA" id="ARBA00023273"/>
    </source>
</evidence>
<keyword evidence="7" id="KW-0282">Flagellum</keyword>
<feature type="region of interest" description="Disordered" evidence="11">
    <location>
        <begin position="58"/>
        <end position="80"/>
    </location>
</feature>
<comment type="subunit">
    <text evidence="4">Homodimer.</text>
</comment>
<protein>
    <recommendedName>
        <fullName evidence="16">Coiled-coil domain-containing protein 103</fullName>
    </recommendedName>
</protein>
<feature type="region of interest" description="Disordered" evidence="11">
    <location>
        <begin position="205"/>
        <end position="233"/>
    </location>
</feature>
<gene>
    <name evidence="14" type="ORF">AMELA_G00029030</name>
</gene>
<dbReference type="PANTHER" id="PTHR28572:SF1">
    <property type="entry name" value="COILED-COIL DOMAIN-CONTAINING PROTEIN 103"/>
    <property type="match status" value="1"/>
</dbReference>
<dbReference type="Pfam" id="PF13877">
    <property type="entry name" value="RPAP3_C"/>
    <property type="match status" value="1"/>
</dbReference>
<sequence>MEKGDLIDFSALEKELNRAVEADKQYRRENDAKFRAIQQKVATYEEFRDIVKASHLKPLDKKDKNGPRKQPWNPISTVNTDVRHTSTESLQSALGESQPRNASEFSRDWRRFKGGSVEKYAFLLRLGGENLRKMFHIEVGFGLLGEFLTVLCQCFRPGDEAAVTGVLQGLSLTGRFGLGASLLSEEERRACERLFRKLLETNPNLAGVPESQKEPSAERETQTEENTVRDDGTRVSVELRGLMEKYGVCENVK</sequence>
<name>A0A7J6BDJ2_AMEME</name>
<keyword evidence="6" id="KW-0970">Cilium biogenesis/degradation</keyword>
<dbReference type="GO" id="GO:0003351">
    <property type="term" value="P:epithelial cilium movement involved in extracellular fluid movement"/>
    <property type="evidence" value="ECO:0007669"/>
    <property type="project" value="TreeGrafter"/>
</dbReference>
<comment type="function">
    <text evidence="1">Dynein-attachment factor required for cilia motility.</text>
</comment>
<dbReference type="GO" id="GO:0036157">
    <property type="term" value="C:outer dynein arm"/>
    <property type="evidence" value="ECO:0007669"/>
    <property type="project" value="InterPro"/>
</dbReference>
<dbReference type="GO" id="GO:0005576">
    <property type="term" value="C:extracellular region"/>
    <property type="evidence" value="ECO:0007669"/>
    <property type="project" value="GOC"/>
</dbReference>
<feature type="compositionally biased region" description="Basic and acidic residues" evidence="11">
    <location>
        <begin position="211"/>
        <end position="233"/>
    </location>
</feature>
<evidence type="ECO:0000256" key="5">
    <source>
        <dbReference type="ARBA" id="ARBA00022490"/>
    </source>
</evidence>
<keyword evidence="8" id="KW-0969">Cilium</keyword>
<evidence type="ECO:0000256" key="6">
    <source>
        <dbReference type="ARBA" id="ARBA00022794"/>
    </source>
</evidence>
<dbReference type="InterPro" id="IPR042422">
    <property type="entry name" value="CC103"/>
</dbReference>
<evidence type="ECO:0000259" key="12">
    <source>
        <dbReference type="Pfam" id="PF13877"/>
    </source>
</evidence>
<feature type="domain" description="RNA-polymerase II-associated protein 3-like C-terminal" evidence="12">
    <location>
        <begin position="98"/>
        <end position="188"/>
    </location>
</feature>